<organism evidence="1">
    <name type="scientific">bioreactor metagenome</name>
    <dbReference type="NCBI Taxonomy" id="1076179"/>
    <lineage>
        <taxon>unclassified sequences</taxon>
        <taxon>metagenomes</taxon>
        <taxon>ecological metagenomes</taxon>
    </lineage>
</organism>
<name>A0A645IAS7_9ZZZZ</name>
<accession>A0A645IAS7</accession>
<reference evidence="1" key="1">
    <citation type="submission" date="2019-08" db="EMBL/GenBank/DDBJ databases">
        <authorList>
            <person name="Kucharzyk K."/>
            <person name="Murdoch R.W."/>
            <person name="Higgins S."/>
            <person name="Loffler F."/>
        </authorList>
    </citation>
    <scope>NUCLEOTIDE SEQUENCE</scope>
</reference>
<protein>
    <submittedName>
        <fullName evidence="1">Uncharacterized protein</fullName>
    </submittedName>
</protein>
<evidence type="ECO:0000313" key="1">
    <source>
        <dbReference type="EMBL" id="MPN47912.1"/>
    </source>
</evidence>
<sequence>MGDLALALVQVLHLQAQQVASRGEGEAGAGGVVPEQGDAQTGIKNLGGNVALAQIAQRVGHGEHAGQLLPGFIPGQEKVVLVHVAQVEPFQFLDNLLESVAHCDCSSLFAVKRGQSPSPPAGPVGGPFYFNCGGEK</sequence>
<dbReference type="AlphaFoldDB" id="A0A645IAS7"/>
<gene>
    <name evidence="1" type="ORF">SDC9_195516</name>
</gene>
<proteinExistence type="predicted"/>
<dbReference type="EMBL" id="VSSQ01109780">
    <property type="protein sequence ID" value="MPN47912.1"/>
    <property type="molecule type" value="Genomic_DNA"/>
</dbReference>
<comment type="caution">
    <text evidence="1">The sequence shown here is derived from an EMBL/GenBank/DDBJ whole genome shotgun (WGS) entry which is preliminary data.</text>
</comment>